<dbReference type="SUPFAM" id="SSF54593">
    <property type="entry name" value="Glyoxalase/Bleomycin resistance protein/Dihydroxybiphenyl dioxygenase"/>
    <property type="match status" value="1"/>
</dbReference>
<comment type="caution">
    <text evidence="2">The sequence shown here is derived from an EMBL/GenBank/DDBJ whole genome shotgun (WGS) entry which is preliminary data.</text>
</comment>
<accession>A0ABW3VGQ6</accession>
<gene>
    <name evidence="2" type="ORF">ACFQ34_11115</name>
</gene>
<dbReference type="Gene3D" id="3.10.180.10">
    <property type="entry name" value="2,3-Dihydroxybiphenyl 1,2-Dioxygenase, domain 1"/>
    <property type="match status" value="1"/>
</dbReference>
<dbReference type="InterPro" id="IPR029068">
    <property type="entry name" value="Glyas_Bleomycin-R_OHBP_Dase"/>
</dbReference>
<dbReference type="Pfam" id="PF00903">
    <property type="entry name" value="Glyoxalase"/>
    <property type="match status" value="1"/>
</dbReference>
<dbReference type="InterPro" id="IPR004360">
    <property type="entry name" value="Glyas_Fos-R_dOase_dom"/>
</dbReference>
<dbReference type="PROSITE" id="PS51819">
    <property type="entry name" value="VOC"/>
    <property type="match status" value="1"/>
</dbReference>
<dbReference type="Proteomes" id="UP001597182">
    <property type="component" value="Unassembled WGS sequence"/>
</dbReference>
<feature type="domain" description="VOC" evidence="1">
    <location>
        <begin position="15"/>
        <end position="128"/>
    </location>
</feature>
<protein>
    <submittedName>
        <fullName evidence="2">VOC family protein</fullName>
    </submittedName>
</protein>
<proteinExistence type="predicted"/>
<evidence type="ECO:0000313" key="2">
    <source>
        <dbReference type="EMBL" id="MFD1233833.1"/>
    </source>
</evidence>
<evidence type="ECO:0000259" key="1">
    <source>
        <dbReference type="PROSITE" id="PS51819"/>
    </source>
</evidence>
<organism evidence="2 3">
    <name type="scientific">Pseudonocardia benzenivorans</name>
    <dbReference type="NCBI Taxonomy" id="228005"/>
    <lineage>
        <taxon>Bacteria</taxon>
        <taxon>Bacillati</taxon>
        <taxon>Actinomycetota</taxon>
        <taxon>Actinomycetes</taxon>
        <taxon>Pseudonocardiales</taxon>
        <taxon>Pseudonocardiaceae</taxon>
        <taxon>Pseudonocardia</taxon>
    </lineage>
</organism>
<keyword evidence="3" id="KW-1185">Reference proteome</keyword>
<reference evidence="3" key="1">
    <citation type="journal article" date="2019" name="Int. J. Syst. Evol. Microbiol.">
        <title>The Global Catalogue of Microorganisms (GCM) 10K type strain sequencing project: providing services to taxonomists for standard genome sequencing and annotation.</title>
        <authorList>
            <consortium name="The Broad Institute Genomics Platform"/>
            <consortium name="The Broad Institute Genome Sequencing Center for Infectious Disease"/>
            <person name="Wu L."/>
            <person name="Ma J."/>
        </authorList>
    </citation>
    <scope>NUCLEOTIDE SEQUENCE [LARGE SCALE GENOMIC DNA]</scope>
    <source>
        <strain evidence="3">CCUG 49018</strain>
    </source>
</reference>
<dbReference type="EMBL" id="JBHTMB010000088">
    <property type="protein sequence ID" value="MFD1233833.1"/>
    <property type="molecule type" value="Genomic_DNA"/>
</dbReference>
<name>A0ABW3VGQ6_9PSEU</name>
<dbReference type="RefSeq" id="WP_013673104.1">
    <property type="nucleotide sequence ID" value="NZ_BAABKS010000013.1"/>
</dbReference>
<evidence type="ECO:0000313" key="3">
    <source>
        <dbReference type="Proteomes" id="UP001597182"/>
    </source>
</evidence>
<sequence>MTEPTHEFTDGVYGWITHTDFASDDVEATRAWCADVLGWSFRPPFPTGSGDYHLFAYSDVGGGGIRRTAPAEQPGSTPTVHVRDTHAAFAHAVEAGAEPVTPPTKIMPGVCTALVRAPGGVLIGFSGPTD</sequence>
<dbReference type="InterPro" id="IPR037523">
    <property type="entry name" value="VOC_core"/>
</dbReference>